<name>A0A103XCE6_CYNCS</name>
<evidence type="ECO:0000256" key="1">
    <source>
        <dbReference type="ARBA" id="ARBA00022741"/>
    </source>
</evidence>
<evidence type="ECO:0000313" key="6">
    <source>
        <dbReference type="EMBL" id="KVH88144.1"/>
    </source>
</evidence>
<gene>
    <name evidence="6" type="ORF">Ccrd_024469</name>
</gene>
<dbReference type="GO" id="GO:0005524">
    <property type="term" value="F:ATP binding"/>
    <property type="evidence" value="ECO:0007669"/>
    <property type="project" value="UniProtKB-KW"/>
</dbReference>
<dbReference type="OMA" id="WCFNSAL"/>
<sequence>MLIIFFFMSVLLSCLPLLLSSATYDNASTPICPESFSCSPILAPFKYPFYNASDSSQCGLIKVRCSTSNLSQIQLGNHSYSITRRPWPRSFVFIKNKTFENLVDDKSCEALEYNFTSPTPLLFSISIFSNMTVYKCTNHSNYARSFFDRHKLQNYSSYKCKDHSYSFYYRYPIDYTTIPSDLPHSCDVIQLPVKLDPVVDQANIFSLLSPEFSIAFHLSPSCDGCHKKGGQCRVDNGQFHCLNAKNEKGKLKLKLILGVAGSGFILMLSSIIFAIWRQTLDLEDGSHFFGVSVFSYEELKDATQNFDPSQELGDGGFGAVYYGSDSDSEITRMIRLVAELAFRCLQYDSEMRPTMSEVLEVLEDIQGSGRTCAYDDIKESEHFDPPSSMETMNDTVVLLGPSPPPASVAGTLLEYPFNNASDAQRGLIQVDCSLNHEDIQLGRHPYQIAGKHGNHSFFLIPNRRFEELLEKNSSDALYFSFTSPTPLLFSISIRSFMTLFKCTKDPKDAEQIDAYFIKHGYNSHKSCKDHKFYYNHHLVSNSTVPSHLPPTCEVIRLPVKEQCAEGNETDIFSLLAHEFSIFFNLSSSCQECCKNKGQCQTNNGQLECLYKVAAGSALILMLLSCAIFVIWRNRKSSPFSYVSSKEKSPDFEDGSDFFGVSVFSYDELKHATQNFDPSRLLGDGGCVVDQLIDPVLGSDSDPEIMRMITLVAELAFLCLQYDSELRPTMTEVLDVLKDIRGAGRRDGYDGIIESKDSEPLGSSKTTNDTVGLLKGPSLSPVSVVGEWQSGSTTPSSNGDVLPNKNHIST</sequence>
<accession>A0A103XCE6</accession>
<dbReference type="Gramene" id="KVH88144">
    <property type="protein sequence ID" value="KVH88144"/>
    <property type="gene ID" value="Ccrd_024469"/>
</dbReference>
<proteinExistence type="predicted"/>
<keyword evidence="4" id="KW-1133">Transmembrane helix</keyword>
<keyword evidence="1" id="KW-0547">Nucleotide-binding</keyword>
<feature type="transmembrane region" description="Helical" evidence="4">
    <location>
        <begin position="255"/>
        <end position="276"/>
    </location>
</feature>
<feature type="compositionally biased region" description="Polar residues" evidence="3">
    <location>
        <begin position="760"/>
        <end position="769"/>
    </location>
</feature>
<dbReference type="GO" id="GO:0016301">
    <property type="term" value="F:kinase activity"/>
    <property type="evidence" value="ECO:0007669"/>
    <property type="project" value="TreeGrafter"/>
</dbReference>
<dbReference type="PANTHER" id="PTHR46008:SF25">
    <property type="entry name" value="PROTEIN KINASE DOMAIN-CONTAINING PROTEIN"/>
    <property type="match status" value="1"/>
</dbReference>
<reference evidence="6 7" key="1">
    <citation type="journal article" date="2016" name="Sci. Rep.">
        <title>The genome sequence of the outbreeding globe artichoke constructed de novo incorporating a phase-aware low-pass sequencing strategy of F1 progeny.</title>
        <authorList>
            <person name="Scaglione D."/>
            <person name="Reyes-Chin-Wo S."/>
            <person name="Acquadro A."/>
            <person name="Froenicke L."/>
            <person name="Portis E."/>
            <person name="Beitel C."/>
            <person name="Tirone M."/>
            <person name="Mauro R."/>
            <person name="Lo Monaco A."/>
            <person name="Mauromicale G."/>
            <person name="Faccioli P."/>
            <person name="Cattivelli L."/>
            <person name="Rieseberg L."/>
            <person name="Michelmore R."/>
            <person name="Lanteri S."/>
        </authorList>
    </citation>
    <scope>NUCLEOTIDE SEQUENCE [LARGE SCALE GENOMIC DNA]</scope>
    <source>
        <strain evidence="6">2C</strain>
    </source>
</reference>
<feature type="region of interest" description="Disordered" evidence="3">
    <location>
        <begin position="750"/>
        <end position="809"/>
    </location>
</feature>
<feature type="chain" id="PRO_5007118683" evidence="5">
    <location>
        <begin position="21"/>
        <end position="809"/>
    </location>
</feature>
<dbReference type="Proteomes" id="UP000243975">
    <property type="component" value="Unassembled WGS sequence"/>
</dbReference>
<keyword evidence="7" id="KW-1185">Reference proteome</keyword>
<feature type="compositionally biased region" description="Polar residues" evidence="3">
    <location>
        <begin position="788"/>
        <end position="798"/>
    </location>
</feature>
<feature type="signal peptide" evidence="5">
    <location>
        <begin position="1"/>
        <end position="20"/>
    </location>
</feature>
<keyword evidence="5" id="KW-0732">Signal</keyword>
<keyword evidence="4" id="KW-0472">Membrane</keyword>
<evidence type="ECO:0000256" key="2">
    <source>
        <dbReference type="ARBA" id="ARBA00022840"/>
    </source>
</evidence>
<evidence type="ECO:0000256" key="5">
    <source>
        <dbReference type="SAM" id="SignalP"/>
    </source>
</evidence>
<evidence type="ECO:0000256" key="4">
    <source>
        <dbReference type="SAM" id="Phobius"/>
    </source>
</evidence>
<feature type="transmembrane region" description="Helical" evidence="4">
    <location>
        <begin position="609"/>
        <end position="631"/>
    </location>
</feature>
<evidence type="ECO:0000256" key="3">
    <source>
        <dbReference type="SAM" id="MobiDB-lite"/>
    </source>
</evidence>
<protein>
    <submittedName>
        <fullName evidence="6">Concanavalin A-like lectin/glucanase, subgroup</fullName>
    </submittedName>
</protein>
<dbReference type="STRING" id="59895.A0A103XCE6"/>
<dbReference type="AlphaFoldDB" id="A0A103XCE6"/>
<dbReference type="PANTHER" id="PTHR46008">
    <property type="entry name" value="LEAF RUST 10 DISEASE-RESISTANCE LOCUS RECEPTOR-LIKE PROTEIN KINASE-LIKE 1.4"/>
    <property type="match status" value="1"/>
</dbReference>
<dbReference type="Gene3D" id="3.30.200.20">
    <property type="entry name" value="Phosphorylase Kinase, domain 1"/>
    <property type="match status" value="1"/>
</dbReference>
<keyword evidence="2" id="KW-0067">ATP-binding</keyword>
<evidence type="ECO:0000313" key="7">
    <source>
        <dbReference type="Proteomes" id="UP000243975"/>
    </source>
</evidence>
<comment type="caution">
    <text evidence="6">The sequence shown here is derived from an EMBL/GenBank/DDBJ whole genome shotgun (WGS) entry which is preliminary data.</text>
</comment>
<organism evidence="6 7">
    <name type="scientific">Cynara cardunculus var. scolymus</name>
    <name type="common">Globe artichoke</name>
    <name type="synonym">Cynara scolymus</name>
    <dbReference type="NCBI Taxonomy" id="59895"/>
    <lineage>
        <taxon>Eukaryota</taxon>
        <taxon>Viridiplantae</taxon>
        <taxon>Streptophyta</taxon>
        <taxon>Embryophyta</taxon>
        <taxon>Tracheophyta</taxon>
        <taxon>Spermatophyta</taxon>
        <taxon>Magnoliopsida</taxon>
        <taxon>eudicotyledons</taxon>
        <taxon>Gunneridae</taxon>
        <taxon>Pentapetalae</taxon>
        <taxon>asterids</taxon>
        <taxon>campanulids</taxon>
        <taxon>Asterales</taxon>
        <taxon>Asteraceae</taxon>
        <taxon>Carduoideae</taxon>
        <taxon>Cardueae</taxon>
        <taxon>Carduinae</taxon>
        <taxon>Cynara</taxon>
    </lineage>
</organism>
<dbReference type="EMBL" id="LEKV01005551">
    <property type="protein sequence ID" value="KVH88144.1"/>
    <property type="molecule type" value="Genomic_DNA"/>
</dbReference>
<keyword evidence="4" id="KW-0812">Transmembrane</keyword>